<feature type="transmembrane region" description="Helical" evidence="3">
    <location>
        <begin position="96"/>
        <end position="117"/>
    </location>
</feature>
<dbReference type="GO" id="GO:0016780">
    <property type="term" value="F:phosphotransferase activity, for other substituted phosphate groups"/>
    <property type="evidence" value="ECO:0007669"/>
    <property type="project" value="TreeGrafter"/>
</dbReference>
<feature type="domain" description="Bacterial sugar transferase" evidence="4">
    <location>
        <begin position="250"/>
        <end position="435"/>
    </location>
</feature>
<dbReference type="OrthoDB" id="9808602at2"/>
<dbReference type="PANTHER" id="PTHR30576:SF0">
    <property type="entry name" value="UNDECAPRENYL-PHOSPHATE N-ACETYLGALACTOSAMINYL 1-PHOSPHATE TRANSFERASE-RELATED"/>
    <property type="match status" value="1"/>
</dbReference>
<organism evidence="5 6">
    <name type="scientific">Oharaeibacter diazotrophicus</name>
    <dbReference type="NCBI Taxonomy" id="1920512"/>
    <lineage>
        <taxon>Bacteria</taxon>
        <taxon>Pseudomonadati</taxon>
        <taxon>Pseudomonadota</taxon>
        <taxon>Alphaproteobacteria</taxon>
        <taxon>Hyphomicrobiales</taxon>
        <taxon>Pleomorphomonadaceae</taxon>
        <taxon>Oharaeibacter</taxon>
    </lineage>
</organism>
<evidence type="ECO:0000313" key="5">
    <source>
        <dbReference type="EMBL" id="TDP82316.1"/>
    </source>
</evidence>
<feature type="transmembrane region" description="Helical" evidence="3">
    <location>
        <begin position="35"/>
        <end position="53"/>
    </location>
</feature>
<gene>
    <name evidence="5" type="ORF">EDD54_3583</name>
</gene>
<evidence type="ECO:0000259" key="4">
    <source>
        <dbReference type="Pfam" id="PF02397"/>
    </source>
</evidence>
<feature type="transmembrane region" description="Helical" evidence="3">
    <location>
        <begin position="123"/>
        <end position="143"/>
    </location>
</feature>
<comment type="similarity">
    <text evidence="1">Belongs to the bacterial sugar transferase family.</text>
</comment>
<evidence type="ECO:0000256" key="1">
    <source>
        <dbReference type="ARBA" id="ARBA00006464"/>
    </source>
</evidence>
<dbReference type="InterPro" id="IPR003362">
    <property type="entry name" value="Bact_transf"/>
</dbReference>
<dbReference type="EMBL" id="SNXY01000010">
    <property type="protein sequence ID" value="TDP82316.1"/>
    <property type="molecule type" value="Genomic_DNA"/>
</dbReference>
<keyword evidence="6" id="KW-1185">Reference proteome</keyword>
<keyword evidence="5" id="KW-0808">Transferase</keyword>
<accession>A0A4R6R9M0</accession>
<dbReference type="PANTHER" id="PTHR30576">
    <property type="entry name" value="COLANIC BIOSYNTHESIS UDP-GLUCOSE LIPID CARRIER TRANSFERASE"/>
    <property type="match status" value="1"/>
</dbReference>
<dbReference type="AlphaFoldDB" id="A0A4R6R9M0"/>
<proteinExistence type="inferred from homology"/>
<dbReference type="RefSeq" id="WP_126539561.1">
    <property type="nucleotide sequence ID" value="NZ_BSPM01000007.1"/>
</dbReference>
<reference evidence="5 6" key="1">
    <citation type="submission" date="2019-03" db="EMBL/GenBank/DDBJ databases">
        <title>Genomic Encyclopedia of Type Strains, Phase IV (KMG-IV): sequencing the most valuable type-strain genomes for metagenomic binning, comparative biology and taxonomic classification.</title>
        <authorList>
            <person name="Goeker M."/>
        </authorList>
    </citation>
    <scope>NUCLEOTIDE SEQUENCE [LARGE SCALE GENOMIC DNA]</scope>
    <source>
        <strain evidence="5 6">DSM 102969</strain>
    </source>
</reference>
<keyword evidence="3" id="KW-1133">Transmembrane helix</keyword>
<dbReference type="GO" id="GO:0000271">
    <property type="term" value="P:polysaccharide biosynthetic process"/>
    <property type="evidence" value="ECO:0007669"/>
    <property type="project" value="UniProtKB-KW"/>
</dbReference>
<keyword evidence="2" id="KW-0270">Exopolysaccharide synthesis</keyword>
<feature type="transmembrane region" description="Helical" evidence="3">
    <location>
        <begin position="65"/>
        <end position="84"/>
    </location>
</feature>
<evidence type="ECO:0000256" key="3">
    <source>
        <dbReference type="SAM" id="Phobius"/>
    </source>
</evidence>
<protein>
    <submittedName>
        <fullName evidence="5">Lipopolysaccharide/colanic/teichoic acid biosynthesis glycosyltransferase</fullName>
    </submittedName>
</protein>
<dbReference type="Proteomes" id="UP000294547">
    <property type="component" value="Unassembled WGS sequence"/>
</dbReference>
<dbReference type="Pfam" id="PF02397">
    <property type="entry name" value="Bac_transf"/>
    <property type="match status" value="1"/>
</dbReference>
<feature type="transmembrane region" description="Helical" evidence="3">
    <location>
        <begin position="252"/>
        <end position="278"/>
    </location>
</feature>
<keyword evidence="3" id="KW-0472">Membrane</keyword>
<evidence type="ECO:0000256" key="2">
    <source>
        <dbReference type="ARBA" id="ARBA00023169"/>
    </source>
</evidence>
<name>A0A4R6R9M0_9HYPH</name>
<evidence type="ECO:0000313" key="6">
    <source>
        <dbReference type="Proteomes" id="UP000294547"/>
    </source>
</evidence>
<keyword evidence="3" id="KW-0812">Transmembrane</keyword>
<comment type="caution">
    <text evidence="5">The sequence shown here is derived from an EMBL/GenBank/DDBJ whole genome shotgun (WGS) entry which is preliminary data.</text>
</comment>
<sequence length="441" mass="49102">MTDASLGGEALRAIHGVDAIVSGRRSAPRRIVERIRFQLPTGLVLAAVVPLAFQYDVLTTTSLPNVVNTAIGVAVAVLVGYYALRRLGTYPTMREVGAVLPVFSVVFMTVAATFLAFRFDYSRFQFLLGYAVAVAWFAGVTYASWRGRRTCYAVVPVGEALSIRDVGAADWAVLDAPVQLPRTCAGVVVDLHADLPKHWDAYVTGCVLAGVPVYHYKQMRETLTGRLEIEHLHENILGAHDPHLGYLKIRRIFDVVTAATGLLVLAVPLLVLAAVIRWDSPGPALFTQARVMRGGRVFTMYKFRTMYAGTSDPRNHEDAMTRTGDARITRIGAFLRRSRIDELPQMVNILKGEMSWIGPRPEALPLAAWYRDQLPFYDYRHVVPPGLTGWAQVNQGHVTRPDDVLSKLHYDFYYVKHVSLWLDLLIVLRTIRTILTGFGAR</sequence>